<sequence>MINAPDCISLLDVNTCLHPTFEELRDLDLHLQKGTCGSTTSTTSQVINPSPSRQVNKHLQFLQTQSFYLQISHHPFPRS</sequence>
<proteinExistence type="predicted"/>
<dbReference type="EMBL" id="VICG01000011">
    <property type="protein sequence ID" value="KAA8567219.1"/>
    <property type="molecule type" value="Genomic_DNA"/>
</dbReference>
<dbReference type="Proteomes" id="UP000322873">
    <property type="component" value="Unassembled WGS sequence"/>
</dbReference>
<comment type="caution">
    <text evidence="1">The sequence shown here is derived from an EMBL/GenBank/DDBJ whole genome shotgun (WGS) entry which is preliminary data.</text>
</comment>
<evidence type="ECO:0000313" key="1">
    <source>
        <dbReference type="EMBL" id="KAA8567219.1"/>
    </source>
</evidence>
<protein>
    <submittedName>
        <fullName evidence="1">Uncharacterized protein</fullName>
    </submittedName>
</protein>
<accession>A0A5M9JGX4</accession>
<keyword evidence="2" id="KW-1185">Reference proteome</keyword>
<dbReference type="AlphaFoldDB" id="A0A5M9JGX4"/>
<gene>
    <name evidence="1" type="ORF">EYC84_010263</name>
</gene>
<evidence type="ECO:0000313" key="2">
    <source>
        <dbReference type="Proteomes" id="UP000322873"/>
    </source>
</evidence>
<organism evidence="1 2">
    <name type="scientific">Monilinia fructicola</name>
    <name type="common">Brown rot fungus</name>
    <name type="synonym">Ciboria fructicola</name>
    <dbReference type="NCBI Taxonomy" id="38448"/>
    <lineage>
        <taxon>Eukaryota</taxon>
        <taxon>Fungi</taxon>
        <taxon>Dikarya</taxon>
        <taxon>Ascomycota</taxon>
        <taxon>Pezizomycotina</taxon>
        <taxon>Leotiomycetes</taxon>
        <taxon>Helotiales</taxon>
        <taxon>Sclerotiniaceae</taxon>
        <taxon>Monilinia</taxon>
    </lineage>
</organism>
<reference evidence="1 2" key="1">
    <citation type="submission" date="2019-06" db="EMBL/GenBank/DDBJ databases">
        <title>Genome Sequence of the Brown Rot Fungal Pathogen Monilinia fructicola.</title>
        <authorList>
            <person name="De Miccolis Angelini R.M."/>
            <person name="Landi L."/>
            <person name="Abate D."/>
            <person name="Pollastro S."/>
            <person name="Romanazzi G."/>
            <person name="Faretra F."/>
        </authorList>
    </citation>
    <scope>NUCLEOTIDE SEQUENCE [LARGE SCALE GENOMIC DNA]</scope>
    <source>
        <strain evidence="1 2">Mfrc123</strain>
    </source>
</reference>
<name>A0A5M9JGX4_MONFR</name>